<evidence type="ECO:0000256" key="1">
    <source>
        <dbReference type="SAM" id="Coils"/>
    </source>
</evidence>
<keyword evidence="4" id="KW-1185">Reference proteome</keyword>
<keyword evidence="1" id="KW-0175">Coiled coil</keyword>
<protein>
    <submittedName>
        <fullName evidence="3">Uncharacterized protein</fullName>
    </submittedName>
</protein>
<dbReference type="EMBL" id="WJXW01000013">
    <property type="protein sequence ID" value="KAF9730954.1"/>
    <property type="molecule type" value="Genomic_DNA"/>
</dbReference>
<gene>
    <name evidence="3" type="ORF">PMIN01_10912</name>
</gene>
<evidence type="ECO:0000256" key="2">
    <source>
        <dbReference type="SAM" id="MobiDB-lite"/>
    </source>
</evidence>
<evidence type="ECO:0000313" key="4">
    <source>
        <dbReference type="Proteomes" id="UP000756921"/>
    </source>
</evidence>
<dbReference type="Proteomes" id="UP000756921">
    <property type="component" value="Unassembled WGS sequence"/>
</dbReference>
<feature type="coiled-coil region" evidence="1">
    <location>
        <begin position="93"/>
        <end position="153"/>
    </location>
</feature>
<dbReference type="OrthoDB" id="10414795at2759"/>
<dbReference type="AlphaFoldDB" id="A0A9P6GB31"/>
<name>A0A9P6GB31_9PLEO</name>
<reference evidence="3" key="1">
    <citation type="journal article" date="2020" name="Mol. Plant Microbe Interact.">
        <title>Genome Sequence of the Biocontrol Agent Coniothyrium minitans strain Conio (IMI 134523).</title>
        <authorList>
            <person name="Patel D."/>
            <person name="Shittu T.A."/>
            <person name="Baroncelli R."/>
            <person name="Muthumeenakshi S."/>
            <person name="Osborne T.H."/>
            <person name="Janganan T.K."/>
            <person name="Sreenivasaprasad S."/>
        </authorList>
    </citation>
    <scope>NUCLEOTIDE SEQUENCE</scope>
    <source>
        <strain evidence="3">Conio</strain>
    </source>
</reference>
<feature type="compositionally biased region" description="Acidic residues" evidence="2">
    <location>
        <begin position="205"/>
        <end position="219"/>
    </location>
</feature>
<organism evidence="3 4">
    <name type="scientific">Paraphaeosphaeria minitans</name>
    <dbReference type="NCBI Taxonomy" id="565426"/>
    <lineage>
        <taxon>Eukaryota</taxon>
        <taxon>Fungi</taxon>
        <taxon>Dikarya</taxon>
        <taxon>Ascomycota</taxon>
        <taxon>Pezizomycotina</taxon>
        <taxon>Dothideomycetes</taxon>
        <taxon>Pleosporomycetidae</taxon>
        <taxon>Pleosporales</taxon>
        <taxon>Massarineae</taxon>
        <taxon>Didymosphaeriaceae</taxon>
        <taxon>Paraphaeosphaeria</taxon>
    </lineage>
</organism>
<comment type="caution">
    <text evidence="3">The sequence shown here is derived from an EMBL/GenBank/DDBJ whole genome shotgun (WGS) entry which is preliminary data.</text>
</comment>
<sequence>MPTHEEREGRIVETQPSDAILATTLTPRRTMPVHTAEPPCGVTTTYSVFHFPSKRYLSRANDPWGGVPSDLDEEEIALVKAMVLGRPMEDWAVRAIRKEAEKAEFTARQTEENRNAALLTALRNGVQRDTHNLARLESRLETLRLIVSGLKKEVMHVGDEKAVDALVGWEVPRNLLGSIVDGDRKPMAAGGEEMVKSDSGLGALVEEEEDDVDEDAGCG</sequence>
<evidence type="ECO:0000313" key="3">
    <source>
        <dbReference type="EMBL" id="KAF9730954.1"/>
    </source>
</evidence>
<feature type="region of interest" description="Disordered" evidence="2">
    <location>
        <begin position="187"/>
        <end position="219"/>
    </location>
</feature>
<proteinExistence type="predicted"/>
<accession>A0A9P6GB31</accession>